<keyword evidence="10" id="KW-1185">Reference proteome</keyword>
<keyword evidence="5 7" id="KW-1133">Transmembrane helix</keyword>
<feature type="domain" description="VTT" evidence="8">
    <location>
        <begin position="29"/>
        <end position="153"/>
    </location>
</feature>
<keyword evidence="6 7" id="KW-0472">Membrane</keyword>
<protein>
    <submittedName>
        <fullName evidence="9">DedA family protein</fullName>
    </submittedName>
</protein>
<comment type="similarity">
    <text evidence="2 7">Belongs to the DedA family.</text>
</comment>
<dbReference type="RefSeq" id="WP_173763580.1">
    <property type="nucleotide sequence ID" value="NZ_CP048836.1"/>
</dbReference>
<dbReference type="EMBL" id="CP048836">
    <property type="protein sequence ID" value="QID16411.1"/>
    <property type="molecule type" value="Genomic_DNA"/>
</dbReference>
<keyword evidence="3 7" id="KW-1003">Cell membrane</keyword>
<dbReference type="InterPro" id="IPR032818">
    <property type="entry name" value="DedA-like"/>
</dbReference>
<proteinExistence type="inferred from homology"/>
<keyword evidence="4 7" id="KW-0812">Transmembrane</keyword>
<evidence type="ECO:0000256" key="5">
    <source>
        <dbReference type="ARBA" id="ARBA00022989"/>
    </source>
</evidence>
<feature type="transmembrane region" description="Helical" evidence="7">
    <location>
        <begin position="173"/>
        <end position="191"/>
    </location>
</feature>
<evidence type="ECO:0000256" key="2">
    <source>
        <dbReference type="ARBA" id="ARBA00010792"/>
    </source>
</evidence>
<accession>A0A6C1AYH2</accession>
<dbReference type="GO" id="GO:0005886">
    <property type="term" value="C:plasma membrane"/>
    <property type="evidence" value="ECO:0007669"/>
    <property type="project" value="UniProtKB-SubCell"/>
</dbReference>
<evidence type="ECO:0000256" key="4">
    <source>
        <dbReference type="ARBA" id="ARBA00022692"/>
    </source>
</evidence>
<feature type="transmembrane region" description="Helical" evidence="7">
    <location>
        <begin position="132"/>
        <end position="153"/>
    </location>
</feature>
<dbReference type="PANTHER" id="PTHR30353">
    <property type="entry name" value="INNER MEMBRANE PROTEIN DEDA-RELATED"/>
    <property type="match status" value="1"/>
</dbReference>
<dbReference type="Pfam" id="PF09335">
    <property type="entry name" value="VTT_dom"/>
    <property type="match status" value="1"/>
</dbReference>
<comment type="subcellular location">
    <subcellularLocation>
        <location evidence="1 7">Cell membrane</location>
        <topology evidence="1 7">Multi-pass membrane protein</topology>
    </subcellularLocation>
</comment>
<evidence type="ECO:0000259" key="8">
    <source>
        <dbReference type="Pfam" id="PF09335"/>
    </source>
</evidence>
<name>A0A6C1AYH2_9RHOO</name>
<dbReference type="AlphaFoldDB" id="A0A6C1AYH2"/>
<evidence type="ECO:0000256" key="3">
    <source>
        <dbReference type="ARBA" id="ARBA00022475"/>
    </source>
</evidence>
<evidence type="ECO:0000256" key="1">
    <source>
        <dbReference type="ARBA" id="ARBA00004651"/>
    </source>
</evidence>
<dbReference type="KEGG" id="azq:G3580_01470"/>
<evidence type="ECO:0000313" key="9">
    <source>
        <dbReference type="EMBL" id="QID16411.1"/>
    </source>
</evidence>
<dbReference type="InterPro" id="IPR032816">
    <property type="entry name" value="VTT_dom"/>
</dbReference>
<feature type="transmembrane region" description="Helical" evidence="7">
    <location>
        <begin position="50"/>
        <end position="70"/>
    </location>
</feature>
<feature type="transmembrane region" description="Helical" evidence="7">
    <location>
        <begin position="100"/>
        <end position="120"/>
    </location>
</feature>
<reference evidence="9 10" key="1">
    <citation type="submission" date="2020-02" db="EMBL/GenBank/DDBJ databases">
        <title>Nitrogenibacter mangrovi gen. nov., sp. nov. isolated from mangrove sediment, a denitrifying betaproteobacterium.</title>
        <authorList>
            <person name="Liao H."/>
            <person name="Tian Y."/>
        </authorList>
    </citation>
    <scope>NUCLEOTIDE SEQUENCE [LARGE SCALE GENOMIC DNA]</scope>
    <source>
        <strain evidence="9 10">M9-3-2</strain>
    </source>
</reference>
<evidence type="ECO:0000256" key="6">
    <source>
        <dbReference type="ARBA" id="ARBA00023136"/>
    </source>
</evidence>
<dbReference type="PANTHER" id="PTHR30353:SF15">
    <property type="entry name" value="INNER MEMBRANE PROTEIN YABI"/>
    <property type="match status" value="1"/>
</dbReference>
<dbReference type="Proteomes" id="UP000501991">
    <property type="component" value="Chromosome"/>
</dbReference>
<gene>
    <name evidence="9" type="ORF">G3580_01470</name>
</gene>
<evidence type="ECO:0000313" key="10">
    <source>
        <dbReference type="Proteomes" id="UP000501991"/>
    </source>
</evidence>
<sequence length="197" mass="21069">MDSLVTHLVGAALPVVTLVIALEALGAPLPGETLMIALGTSLAARHESLVPVFFALWVGAVAGDNIGYLIGRRFGRNAVLHHGTRFGLTEARLQRAEAAFARYGVALVLVARFFVLLRQLNGVLAGTLALPWWRFVLANTLGGALWVGLWLAFSHAVSAELLGHLQWLHRFKAIVAIGVVLVAGGLVLRSLRKDADT</sequence>
<organism evidence="9 10">
    <name type="scientific">Nitrogeniibacter mangrovi</name>
    <dbReference type="NCBI Taxonomy" id="2016596"/>
    <lineage>
        <taxon>Bacteria</taxon>
        <taxon>Pseudomonadati</taxon>
        <taxon>Pseudomonadota</taxon>
        <taxon>Betaproteobacteria</taxon>
        <taxon>Rhodocyclales</taxon>
        <taxon>Zoogloeaceae</taxon>
        <taxon>Nitrogeniibacter</taxon>
    </lineage>
</organism>
<evidence type="ECO:0000256" key="7">
    <source>
        <dbReference type="RuleBase" id="RU367016"/>
    </source>
</evidence>